<dbReference type="InterPro" id="IPR025486">
    <property type="entry name" value="DUF4378"/>
</dbReference>
<dbReference type="Proteomes" id="UP001415857">
    <property type="component" value="Unassembled WGS sequence"/>
</dbReference>
<evidence type="ECO:0000313" key="4">
    <source>
        <dbReference type="EMBL" id="KAK9265378.1"/>
    </source>
</evidence>
<comment type="caution">
    <text evidence="4">The sequence shown here is derived from an EMBL/GenBank/DDBJ whole genome shotgun (WGS) entry which is preliminary data.</text>
</comment>
<feature type="compositionally biased region" description="Basic and acidic residues" evidence="1">
    <location>
        <begin position="595"/>
        <end position="605"/>
    </location>
</feature>
<evidence type="ECO:0000259" key="3">
    <source>
        <dbReference type="Pfam" id="PF14309"/>
    </source>
</evidence>
<dbReference type="PANTHER" id="PTHR47212:SF2">
    <property type="entry name" value="DUF3741 DOMAIN-CONTAINING PROTEIN"/>
    <property type="match status" value="1"/>
</dbReference>
<protein>
    <recommendedName>
        <fullName evidence="6">DUF4378 domain-containing protein</fullName>
    </recommendedName>
</protein>
<evidence type="ECO:0000313" key="5">
    <source>
        <dbReference type="Proteomes" id="UP001415857"/>
    </source>
</evidence>
<feature type="domain" description="DUF4378" evidence="3">
    <location>
        <begin position="769"/>
        <end position="917"/>
    </location>
</feature>
<accession>A0AAP0R289</accession>
<reference evidence="4 5" key="1">
    <citation type="journal article" date="2024" name="Plant J.">
        <title>Genome sequences and population genomics reveal climatic adaptation and genomic divergence between two closely related sweetgum species.</title>
        <authorList>
            <person name="Xu W.Q."/>
            <person name="Ren C.Q."/>
            <person name="Zhang X.Y."/>
            <person name="Comes H.P."/>
            <person name="Liu X.H."/>
            <person name="Li Y.G."/>
            <person name="Kettle C.J."/>
            <person name="Jalonen R."/>
            <person name="Gaisberger H."/>
            <person name="Ma Y.Z."/>
            <person name="Qiu Y.X."/>
        </authorList>
    </citation>
    <scope>NUCLEOTIDE SEQUENCE [LARGE SCALE GENOMIC DNA]</scope>
    <source>
        <strain evidence="4">Hangzhou</strain>
    </source>
</reference>
<name>A0AAP0R289_LIQFO</name>
<dbReference type="EMBL" id="JBBPBK010000409">
    <property type="protein sequence ID" value="KAK9265378.1"/>
    <property type="molecule type" value="Genomic_DNA"/>
</dbReference>
<sequence>MAERSPYHPALCEKYQSGCLRGLINFFDFRQSHPNRKLLSDKRHVKRHAVGTEYSRSRLNLLTNFDENFQGINDGVDNRTLTVDVGKTSVKNLTEEEMSAQKYLKKHITIEKNHKRESKTCQRACQTPVNGWKDAASVGQQQCSPQNSGEKSLTKLDPVSIMEAFCNQIHCNNGRDCCDIHKSMSVLKHDQLNEINLHPVQMSEAAEAFISQKFIVEKRLITDEASHQSKQFLDAQEILNSDRELFLKLLQDPNSLLVKHIQDLQDSQAEKDLTKSFSETKLSDYGITYGRQCEEPVDTQKQNMHKPFFKKIKFWDRYQSKESGDPQPSTEMILLKPGLTSIQNFKTNTSYYSSLQSHHSLRNKGHGFRPTYFSFESIKRKLKYAVGESREEQHWISMIGALCKFPYDRHGSKDGAKANRTTTCVIDVKRSDKKCKPNDFEQSIGHEVAPANEGGHKNLNSSTVTDAKRRESYIYIEAKRHLSKILSNGVVDADFSRKRVPTTLGRILSSREYDFSPTYGPGRDGEHGFETAQMRFAPYSNYCIATASSWELQEEKKTSCVSPLKQNVEAPPCGANKLPDDQLYVLDSKQIISENHFEDSREHESISSSMDDSSPEGYAKSVETSDVICPGKINFLDVYEPNNTPTTSANQSTDTANVCEENGFSKCSRLDSSLDNQPPSPLSIQKVVDLDSIKDKAEQPSPVSVLEPFFIDDVTSPTSTISQHAAAKPPMQPLQINFEENFSSAPVITPSDPKINFSTCMEDEASTSEYVRAVLKSSGLNWEELAVNWHLSDQLLDPSLFDEMELLPIQSCGEPKLYFDCINEVLLDVCQHYFRCSPWLPSIKLKILPVQVEKFVVHEVMDSFDRHLLLQQSPPHALEWLAVKDIEKSGKWMDIRIDTEDIVIEMVEASLEELIMETIVEQQT</sequence>
<dbReference type="Pfam" id="PF12552">
    <property type="entry name" value="DUF3741"/>
    <property type="match status" value="1"/>
</dbReference>
<gene>
    <name evidence="4" type="ORF">L1049_003528</name>
</gene>
<evidence type="ECO:0000259" key="2">
    <source>
        <dbReference type="Pfam" id="PF12552"/>
    </source>
</evidence>
<dbReference type="InterPro" id="IPR022212">
    <property type="entry name" value="DUF3741"/>
</dbReference>
<evidence type="ECO:0008006" key="6">
    <source>
        <dbReference type="Google" id="ProtNLM"/>
    </source>
</evidence>
<dbReference type="Pfam" id="PF14309">
    <property type="entry name" value="DUF4378"/>
    <property type="match status" value="1"/>
</dbReference>
<proteinExistence type="predicted"/>
<feature type="region of interest" description="Disordered" evidence="1">
    <location>
        <begin position="595"/>
        <end position="620"/>
    </location>
</feature>
<dbReference type="PANTHER" id="PTHR47212">
    <property type="entry name" value="ADHESIN-LIKE PROTEIN, PUTATIVE (DUF3741)-RELATED"/>
    <property type="match status" value="1"/>
</dbReference>
<feature type="domain" description="DUF3741" evidence="2">
    <location>
        <begin position="211"/>
        <end position="255"/>
    </location>
</feature>
<evidence type="ECO:0000256" key="1">
    <source>
        <dbReference type="SAM" id="MobiDB-lite"/>
    </source>
</evidence>
<dbReference type="AlphaFoldDB" id="A0AAP0R289"/>
<keyword evidence="5" id="KW-1185">Reference proteome</keyword>
<organism evidence="4 5">
    <name type="scientific">Liquidambar formosana</name>
    <name type="common">Formosan gum</name>
    <dbReference type="NCBI Taxonomy" id="63359"/>
    <lineage>
        <taxon>Eukaryota</taxon>
        <taxon>Viridiplantae</taxon>
        <taxon>Streptophyta</taxon>
        <taxon>Embryophyta</taxon>
        <taxon>Tracheophyta</taxon>
        <taxon>Spermatophyta</taxon>
        <taxon>Magnoliopsida</taxon>
        <taxon>eudicotyledons</taxon>
        <taxon>Gunneridae</taxon>
        <taxon>Pentapetalae</taxon>
        <taxon>Saxifragales</taxon>
        <taxon>Altingiaceae</taxon>
        <taxon>Liquidambar</taxon>
    </lineage>
</organism>